<proteinExistence type="predicted"/>
<evidence type="ECO:0000313" key="2">
    <source>
        <dbReference type="Proteomes" id="UP000262621"/>
    </source>
</evidence>
<keyword evidence="1" id="KW-0808">Transferase</keyword>
<gene>
    <name evidence="1" type="ORF">D0Q02_27760</name>
</gene>
<dbReference type="Proteomes" id="UP000262621">
    <property type="component" value="Unassembled WGS sequence"/>
</dbReference>
<dbReference type="Pfam" id="PF13671">
    <property type="entry name" value="AAA_33"/>
    <property type="match status" value="1"/>
</dbReference>
<keyword evidence="2" id="KW-1185">Reference proteome</keyword>
<keyword evidence="1" id="KW-0418">Kinase</keyword>
<name>A0A372FSF0_9ACTN</name>
<protein>
    <submittedName>
        <fullName evidence="1">Kinase</fullName>
    </submittedName>
</protein>
<dbReference type="SUPFAM" id="SSF52540">
    <property type="entry name" value="P-loop containing nucleoside triphosphate hydrolases"/>
    <property type="match status" value="1"/>
</dbReference>
<dbReference type="OrthoDB" id="9781848at2"/>
<accession>A0A372FSF0</accession>
<dbReference type="Gene3D" id="3.40.50.300">
    <property type="entry name" value="P-loop containing nucleotide triphosphate hydrolases"/>
    <property type="match status" value="1"/>
</dbReference>
<reference evidence="1 2" key="1">
    <citation type="submission" date="2018-08" db="EMBL/GenBank/DDBJ databases">
        <title>Verrucosispora craniellae sp. nov., isolated from a marine sponge in the South China Sea.</title>
        <authorList>
            <person name="Li L."/>
            <person name="Lin H.W."/>
        </authorList>
    </citation>
    <scope>NUCLEOTIDE SEQUENCE [LARGE SCALE GENOMIC DNA]</scope>
    <source>
        <strain evidence="1 2">LHW63014</strain>
    </source>
</reference>
<organism evidence="1 2">
    <name type="scientific">Micromonospora craniellae</name>
    <dbReference type="NCBI Taxonomy" id="2294034"/>
    <lineage>
        <taxon>Bacteria</taxon>
        <taxon>Bacillati</taxon>
        <taxon>Actinomycetota</taxon>
        <taxon>Actinomycetes</taxon>
        <taxon>Micromonosporales</taxon>
        <taxon>Micromonosporaceae</taxon>
        <taxon>Micromonospora</taxon>
    </lineage>
</organism>
<dbReference type="InterPro" id="IPR027417">
    <property type="entry name" value="P-loop_NTPase"/>
</dbReference>
<sequence length="215" mass="23749">MPGGCAVTTGSCIERNSPGSPTLVIIRGNSGSGKTTTAREVRRRFGRGAALLEQDYLRRTVLREHDIAHIDPVAPTFITVTARAALDLGYHVILEGILHTERYARVLRQLIDNHAGPVAVFYLDVSFDETVRRHLRRDEPMSFTPAQMRSWYTDRDLLDVPGETVIGETSTFEQTVTTILHASGLTTVVPQTPCPRRCPHCARKADQTTTATEAP</sequence>
<dbReference type="AlphaFoldDB" id="A0A372FSF0"/>
<comment type="caution">
    <text evidence="1">The sequence shown here is derived from an EMBL/GenBank/DDBJ whole genome shotgun (WGS) entry which is preliminary data.</text>
</comment>
<dbReference type="EMBL" id="QVFU01000060">
    <property type="protein sequence ID" value="RFS43450.1"/>
    <property type="molecule type" value="Genomic_DNA"/>
</dbReference>
<dbReference type="GO" id="GO:0016301">
    <property type="term" value="F:kinase activity"/>
    <property type="evidence" value="ECO:0007669"/>
    <property type="project" value="UniProtKB-KW"/>
</dbReference>
<evidence type="ECO:0000313" key="1">
    <source>
        <dbReference type="EMBL" id="RFS43450.1"/>
    </source>
</evidence>